<comment type="caution">
    <text evidence="7">The sequence shown here is derived from an EMBL/GenBank/DDBJ whole genome shotgun (WGS) entry which is preliminary data.</text>
</comment>
<feature type="transmembrane region" description="Helical" evidence="6">
    <location>
        <begin position="95"/>
        <end position="119"/>
    </location>
</feature>
<keyword evidence="8" id="KW-1185">Reference proteome</keyword>
<evidence type="ECO:0000256" key="3">
    <source>
        <dbReference type="ARBA" id="ARBA00022692"/>
    </source>
</evidence>
<dbReference type="PANTHER" id="PTHR12300">
    <property type="entry name" value="HVA22-LIKE PROTEINS"/>
    <property type="match status" value="1"/>
</dbReference>
<proteinExistence type="inferred from homology"/>
<comment type="subcellular location">
    <subcellularLocation>
        <location evidence="1 6">Membrane</location>
        <topology evidence="1 6">Multi-pass membrane protein</topology>
    </subcellularLocation>
</comment>
<dbReference type="PANTHER" id="PTHR12300:SF161">
    <property type="entry name" value="RECEPTOR EXPRESSION-ENHANCING PROTEIN"/>
    <property type="match status" value="1"/>
</dbReference>
<feature type="transmembrane region" description="Helical" evidence="6">
    <location>
        <begin position="38"/>
        <end position="56"/>
    </location>
</feature>
<reference evidence="7" key="1">
    <citation type="journal article" date="2020" name="Fungal Divers.">
        <title>Resolving the Mortierellaceae phylogeny through synthesis of multi-gene phylogenetics and phylogenomics.</title>
        <authorList>
            <person name="Vandepol N."/>
            <person name="Liber J."/>
            <person name="Desiro A."/>
            <person name="Na H."/>
            <person name="Kennedy M."/>
            <person name="Barry K."/>
            <person name="Grigoriev I.V."/>
            <person name="Miller A.N."/>
            <person name="O'Donnell K."/>
            <person name="Stajich J.E."/>
            <person name="Bonito G."/>
        </authorList>
    </citation>
    <scope>NUCLEOTIDE SEQUENCE</scope>
    <source>
        <strain evidence="7">MES-2147</strain>
    </source>
</reference>
<comment type="similarity">
    <text evidence="2 6">Belongs to the DP1 family.</text>
</comment>
<accession>A0A9P6M8S1</accession>
<gene>
    <name evidence="7" type="primary">YOP1_2</name>
    <name evidence="7" type="ORF">BGZ65_004748</name>
</gene>
<dbReference type="GO" id="GO:0016020">
    <property type="term" value="C:membrane"/>
    <property type="evidence" value="ECO:0007669"/>
    <property type="project" value="UniProtKB-SubCell"/>
</dbReference>
<evidence type="ECO:0000313" key="7">
    <source>
        <dbReference type="EMBL" id="KAF9980732.1"/>
    </source>
</evidence>
<evidence type="ECO:0000256" key="1">
    <source>
        <dbReference type="ARBA" id="ARBA00004141"/>
    </source>
</evidence>
<dbReference type="Pfam" id="PF03134">
    <property type="entry name" value="TB2_DP1_HVA22"/>
    <property type="match status" value="1"/>
</dbReference>
<dbReference type="OrthoDB" id="10009287at2759"/>
<protein>
    <recommendedName>
        <fullName evidence="6">Protein YOP1</fullName>
    </recommendedName>
</protein>
<sequence length="179" mass="20738">MDNFKVKAHRYHAQLDKELSQYPRLNQFQAATGVPKTYLALGTGVFFFVMIFFNLAGKLLSNLLGWIYPAYRSFKALESPVAEDDKQCGFATKHYVVLTPVVDAMIFIFEVVYGFVAIIESFTDVLLYWFPFYFLLKTLFLLWLMIPSFNGAVIIYTRILRPFLTEHHGKIDGAFKDYD</sequence>
<evidence type="ECO:0000313" key="8">
    <source>
        <dbReference type="Proteomes" id="UP000749646"/>
    </source>
</evidence>
<evidence type="ECO:0000256" key="5">
    <source>
        <dbReference type="ARBA" id="ARBA00023136"/>
    </source>
</evidence>
<dbReference type="Proteomes" id="UP000749646">
    <property type="component" value="Unassembled WGS sequence"/>
</dbReference>
<organism evidence="7 8">
    <name type="scientific">Modicella reniformis</name>
    <dbReference type="NCBI Taxonomy" id="1440133"/>
    <lineage>
        <taxon>Eukaryota</taxon>
        <taxon>Fungi</taxon>
        <taxon>Fungi incertae sedis</taxon>
        <taxon>Mucoromycota</taxon>
        <taxon>Mortierellomycotina</taxon>
        <taxon>Mortierellomycetes</taxon>
        <taxon>Mortierellales</taxon>
        <taxon>Mortierellaceae</taxon>
        <taxon>Modicella</taxon>
    </lineage>
</organism>
<evidence type="ECO:0000256" key="4">
    <source>
        <dbReference type="ARBA" id="ARBA00022989"/>
    </source>
</evidence>
<evidence type="ECO:0000256" key="6">
    <source>
        <dbReference type="RuleBase" id="RU362006"/>
    </source>
</evidence>
<keyword evidence="4 6" id="KW-1133">Transmembrane helix</keyword>
<dbReference type="EMBL" id="JAAAHW010003797">
    <property type="protein sequence ID" value="KAF9980732.1"/>
    <property type="molecule type" value="Genomic_DNA"/>
</dbReference>
<comment type="caution">
    <text evidence="6">Lacks conserved residue(s) required for the propagation of feature annotation.</text>
</comment>
<evidence type="ECO:0000256" key="2">
    <source>
        <dbReference type="ARBA" id="ARBA00008573"/>
    </source>
</evidence>
<name>A0A9P6M8S1_9FUNG</name>
<dbReference type="InterPro" id="IPR004345">
    <property type="entry name" value="TB2_DP1_HVA22"/>
</dbReference>
<keyword evidence="5 6" id="KW-0472">Membrane</keyword>
<dbReference type="AlphaFoldDB" id="A0A9P6M8S1"/>
<keyword evidence="3 6" id="KW-0812">Transmembrane</keyword>